<dbReference type="InterPro" id="IPR006175">
    <property type="entry name" value="YjgF/YER057c/UK114"/>
</dbReference>
<protein>
    <submittedName>
        <fullName evidence="2">Uncharacterized protein</fullName>
    </submittedName>
</protein>
<gene>
    <name evidence="2" type="ORF">IPOD504_LOCUS1828</name>
</gene>
<feature type="non-terminal residue" evidence="2">
    <location>
        <position position="154"/>
    </location>
</feature>
<dbReference type="InterPro" id="IPR035959">
    <property type="entry name" value="RutC-like_sf"/>
</dbReference>
<dbReference type="InterPro" id="IPR006056">
    <property type="entry name" value="RidA"/>
</dbReference>
<sequence length="154" mass="16643">MSKPSNKTVVTKGPKKLITSEEVYKPVGPYSQAVLVDKTIYVSGVLGMDASSNMKNGIEYQTKQALDNLKLILEAGDTSLKGVVKTTILMADLEDFPVVNKIYSEYFPEDFPARATYQVAKLPLNGLIEIEAIALAGVKGEPTVACPCSQRSPC</sequence>
<accession>A0ABN8HQ18</accession>
<evidence type="ECO:0000256" key="1">
    <source>
        <dbReference type="ARBA" id="ARBA00010552"/>
    </source>
</evidence>
<dbReference type="PANTHER" id="PTHR11803">
    <property type="entry name" value="2-IMINOBUTANOATE/2-IMINOPROPANOATE DEAMINASE RIDA"/>
    <property type="match status" value="1"/>
</dbReference>
<dbReference type="EMBL" id="OW152823">
    <property type="protein sequence ID" value="CAH2039619.1"/>
    <property type="molecule type" value="Genomic_DNA"/>
</dbReference>
<dbReference type="PANTHER" id="PTHR11803:SF39">
    <property type="entry name" value="2-IMINOBUTANOATE_2-IMINOPROPANOATE DEAMINASE"/>
    <property type="match status" value="1"/>
</dbReference>
<dbReference type="Proteomes" id="UP000837857">
    <property type="component" value="Chromosome 11"/>
</dbReference>
<dbReference type="PROSITE" id="PS01094">
    <property type="entry name" value="UPF0076"/>
    <property type="match status" value="1"/>
</dbReference>
<evidence type="ECO:0000313" key="3">
    <source>
        <dbReference type="Proteomes" id="UP000837857"/>
    </source>
</evidence>
<dbReference type="Gene3D" id="3.30.1330.40">
    <property type="entry name" value="RutC-like"/>
    <property type="match status" value="1"/>
</dbReference>
<name>A0ABN8HQ18_9NEOP</name>
<dbReference type="Pfam" id="PF01042">
    <property type="entry name" value="Ribonuc_L-PSP"/>
    <property type="match status" value="1"/>
</dbReference>
<dbReference type="SUPFAM" id="SSF55298">
    <property type="entry name" value="YjgF-like"/>
    <property type="match status" value="1"/>
</dbReference>
<dbReference type="InterPro" id="IPR019897">
    <property type="entry name" value="RidA_CS"/>
</dbReference>
<proteinExistence type="inferred from homology"/>
<reference evidence="2" key="1">
    <citation type="submission" date="2022-03" db="EMBL/GenBank/DDBJ databases">
        <authorList>
            <person name="Martin H S."/>
        </authorList>
    </citation>
    <scope>NUCLEOTIDE SEQUENCE</scope>
</reference>
<organism evidence="2 3">
    <name type="scientific">Iphiclides podalirius</name>
    <name type="common">scarce swallowtail</name>
    <dbReference type="NCBI Taxonomy" id="110791"/>
    <lineage>
        <taxon>Eukaryota</taxon>
        <taxon>Metazoa</taxon>
        <taxon>Ecdysozoa</taxon>
        <taxon>Arthropoda</taxon>
        <taxon>Hexapoda</taxon>
        <taxon>Insecta</taxon>
        <taxon>Pterygota</taxon>
        <taxon>Neoptera</taxon>
        <taxon>Endopterygota</taxon>
        <taxon>Lepidoptera</taxon>
        <taxon>Glossata</taxon>
        <taxon>Ditrysia</taxon>
        <taxon>Papilionoidea</taxon>
        <taxon>Papilionidae</taxon>
        <taxon>Papilioninae</taxon>
        <taxon>Iphiclides</taxon>
    </lineage>
</organism>
<comment type="similarity">
    <text evidence="1">Belongs to the RutC family.</text>
</comment>
<evidence type="ECO:0000313" key="2">
    <source>
        <dbReference type="EMBL" id="CAH2039619.1"/>
    </source>
</evidence>
<dbReference type="CDD" id="cd00448">
    <property type="entry name" value="YjgF_YER057c_UK114_family"/>
    <property type="match status" value="1"/>
</dbReference>
<dbReference type="NCBIfam" id="TIGR00004">
    <property type="entry name" value="Rid family detoxifying hydrolase"/>
    <property type="match status" value="1"/>
</dbReference>
<keyword evidence="3" id="KW-1185">Reference proteome</keyword>